<accession>A0A370F7X2</accession>
<dbReference type="Proteomes" id="UP000255265">
    <property type="component" value="Unassembled WGS sequence"/>
</dbReference>
<dbReference type="RefSeq" id="WP_114804820.1">
    <property type="nucleotide sequence ID" value="NZ_QQAV01000016.1"/>
</dbReference>
<keyword evidence="4" id="KW-1185">Reference proteome</keyword>
<proteinExistence type="predicted"/>
<dbReference type="Gene3D" id="3.40.50.1820">
    <property type="entry name" value="alpha/beta hydrolase"/>
    <property type="match status" value="1"/>
</dbReference>
<dbReference type="PANTHER" id="PTHR43037:SF5">
    <property type="entry name" value="FERULOYL ESTERASE"/>
    <property type="match status" value="1"/>
</dbReference>
<dbReference type="GO" id="GO:0005576">
    <property type="term" value="C:extracellular region"/>
    <property type="evidence" value="ECO:0007669"/>
    <property type="project" value="InterPro"/>
</dbReference>
<evidence type="ECO:0000256" key="1">
    <source>
        <dbReference type="ARBA" id="ARBA00022729"/>
    </source>
</evidence>
<dbReference type="GO" id="GO:0016787">
    <property type="term" value="F:hydrolase activity"/>
    <property type="evidence" value="ECO:0007669"/>
    <property type="project" value="UniProtKB-KW"/>
</dbReference>
<dbReference type="SUPFAM" id="SSF53474">
    <property type="entry name" value="alpha/beta-Hydrolases"/>
    <property type="match status" value="1"/>
</dbReference>
<keyword evidence="2" id="KW-0378">Hydrolase</keyword>
<sequence length="286" mass="31769">MHKRTGHGAQLSYYDIGRTAVQVCAADPRFSYCAYVPESYDERGTERLRLLVVVHGTRRDNGACRDDFIDLAERHRLLVLAPLFPAGITSPRELSSYKRLRGASGEGPAYDLVLLSMIEEVSRIYRLDARRFHLFGFSGGGHFAHRFLYAHPQRLAAVSIGAPGIVTLLDAQTPWLAGVGDFERIFGRPLDLDAIRKVAVHMVVGGEDTETWEIALSPHHPWWQPAFDTHGHNRLERMVALKTSLQTQGVEVRHDIVAGADHQQKPLLPSVKAFFASCLGSPPSDG</sequence>
<dbReference type="Pfam" id="PF10503">
    <property type="entry name" value="Esterase_PHB"/>
    <property type="match status" value="1"/>
</dbReference>
<reference evidence="3 4" key="1">
    <citation type="submission" date="2018-07" db="EMBL/GenBank/DDBJ databases">
        <title>Genomic Encyclopedia of Type Strains, Phase IV (KMG-IV): sequencing the most valuable type-strain genomes for metagenomic binning, comparative biology and taxonomic classification.</title>
        <authorList>
            <person name="Goeker M."/>
        </authorList>
    </citation>
    <scope>NUCLEOTIDE SEQUENCE [LARGE SCALE GENOMIC DNA]</scope>
    <source>
        <strain evidence="3 4">DSM 21352</strain>
    </source>
</reference>
<dbReference type="AlphaFoldDB" id="A0A370F7X2"/>
<name>A0A370F7X2_9BURK</name>
<dbReference type="InterPro" id="IPR029058">
    <property type="entry name" value="AB_hydrolase_fold"/>
</dbReference>
<dbReference type="InterPro" id="IPR010126">
    <property type="entry name" value="Esterase_phb"/>
</dbReference>
<keyword evidence="1" id="KW-0732">Signal</keyword>
<gene>
    <name evidence="3" type="ORF">DFR41_11652</name>
</gene>
<comment type="caution">
    <text evidence="3">The sequence shown here is derived from an EMBL/GenBank/DDBJ whole genome shotgun (WGS) entry which is preliminary data.</text>
</comment>
<dbReference type="OrthoDB" id="332706at2"/>
<evidence type="ECO:0000313" key="4">
    <source>
        <dbReference type="Proteomes" id="UP000255265"/>
    </source>
</evidence>
<evidence type="ECO:0000256" key="2">
    <source>
        <dbReference type="ARBA" id="ARBA00022801"/>
    </source>
</evidence>
<dbReference type="PANTHER" id="PTHR43037">
    <property type="entry name" value="UNNAMED PRODUCT-RELATED"/>
    <property type="match status" value="1"/>
</dbReference>
<evidence type="ECO:0000313" key="3">
    <source>
        <dbReference type="EMBL" id="RDI17725.1"/>
    </source>
</evidence>
<dbReference type="EMBL" id="QQAV01000016">
    <property type="protein sequence ID" value="RDI17725.1"/>
    <property type="molecule type" value="Genomic_DNA"/>
</dbReference>
<organism evidence="3 4">
    <name type="scientific">Pseudacidovorax intermedius</name>
    <dbReference type="NCBI Taxonomy" id="433924"/>
    <lineage>
        <taxon>Bacteria</taxon>
        <taxon>Pseudomonadati</taxon>
        <taxon>Pseudomonadota</taxon>
        <taxon>Betaproteobacteria</taxon>
        <taxon>Burkholderiales</taxon>
        <taxon>Comamonadaceae</taxon>
        <taxon>Pseudacidovorax</taxon>
    </lineage>
</organism>
<dbReference type="InterPro" id="IPR050955">
    <property type="entry name" value="Plant_Biomass_Hydrol_Est"/>
</dbReference>
<protein>
    <submittedName>
        <fullName evidence="3">Esterase/PHB depolymerase</fullName>
    </submittedName>
</protein>